<organism evidence="2 3">
    <name type="scientific">Anopheles farauti</name>
    <dbReference type="NCBI Taxonomy" id="69004"/>
    <lineage>
        <taxon>Eukaryota</taxon>
        <taxon>Metazoa</taxon>
        <taxon>Ecdysozoa</taxon>
        <taxon>Arthropoda</taxon>
        <taxon>Hexapoda</taxon>
        <taxon>Insecta</taxon>
        <taxon>Pterygota</taxon>
        <taxon>Neoptera</taxon>
        <taxon>Endopterygota</taxon>
        <taxon>Diptera</taxon>
        <taxon>Nematocera</taxon>
        <taxon>Culicoidea</taxon>
        <taxon>Culicidae</taxon>
        <taxon>Anophelinae</taxon>
        <taxon>Anopheles</taxon>
    </lineage>
</organism>
<name>A0A182Q3R8_9DIPT</name>
<feature type="transmembrane region" description="Helical" evidence="1">
    <location>
        <begin position="6"/>
        <end position="27"/>
    </location>
</feature>
<keyword evidence="1" id="KW-0472">Membrane</keyword>
<reference evidence="2" key="2">
    <citation type="submission" date="2020-05" db="UniProtKB">
        <authorList>
            <consortium name="EnsemblMetazoa"/>
        </authorList>
    </citation>
    <scope>IDENTIFICATION</scope>
    <source>
        <strain evidence="2">FAR1</strain>
    </source>
</reference>
<dbReference type="Proteomes" id="UP000075886">
    <property type="component" value="Unassembled WGS sequence"/>
</dbReference>
<evidence type="ECO:0000313" key="3">
    <source>
        <dbReference type="Proteomes" id="UP000075886"/>
    </source>
</evidence>
<evidence type="ECO:0000256" key="1">
    <source>
        <dbReference type="SAM" id="Phobius"/>
    </source>
</evidence>
<feature type="transmembrane region" description="Helical" evidence="1">
    <location>
        <begin position="163"/>
        <end position="184"/>
    </location>
</feature>
<dbReference type="EMBL" id="AXCN02000350">
    <property type="status" value="NOT_ANNOTATED_CDS"/>
    <property type="molecule type" value="Genomic_DNA"/>
</dbReference>
<protein>
    <recommendedName>
        <fullName evidence="4">Transmembrane protein</fullName>
    </recommendedName>
</protein>
<dbReference type="EnsemblMetazoa" id="AFAF002492-RA">
    <property type="protein sequence ID" value="AFAF002492-PA"/>
    <property type="gene ID" value="AFAF002492"/>
</dbReference>
<keyword evidence="1" id="KW-1133">Transmembrane helix</keyword>
<feature type="transmembrane region" description="Helical" evidence="1">
    <location>
        <begin position="137"/>
        <end position="157"/>
    </location>
</feature>
<dbReference type="VEuPathDB" id="VectorBase:AFAF002492"/>
<evidence type="ECO:0000313" key="2">
    <source>
        <dbReference type="EnsemblMetazoa" id="AFAF002492-PA"/>
    </source>
</evidence>
<proteinExistence type="predicted"/>
<accession>A0A182Q3R8</accession>
<keyword evidence="3" id="KW-1185">Reference proteome</keyword>
<evidence type="ECO:0008006" key="4">
    <source>
        <dbReference type="Google" id="ProtNLM"/>
    </source>
</evidence>
<reference evidence="3" key="1">
    <citation type="submission" date="2014-01" db="EMBL/GenBank/DDBJ databases">
        <title>The Genome Sequence of Anopheles farauti FAR1 (V2).</title>
        <authorList>
            <consortium name="The Broad Institute Genomics Platform"/>
            <person name="Neafsey D.E."/>
            <person name="Besansky N."/>
            <person name="Howell P."/>
            <person name="Walton C."/>
            <person name="Young S.K."/>
            <person name="Zeng Q."/>
            <person name="Gargeya S."/>
            <person name="Fitzgerald M."/>
            <person name="Haas B."/>
            <person name="Abouelleil A."/>
            <person name="Allen A.W."/>
            <person name="Alvarado L."/>
            <person name="Arachchi H.M."/>
            <person name="Berlin A.M."/>
            <person name="Chapman S.B."/>
            <person name="Gainer-Dewar J."/>
            <person name="Goldberg J."/>
            <person name="Griggs A."/>
            <person name="Gujja S."/>
            <person name="Hansen M."/>
            <person name="Howarth C."/>
            <person name="Imamovic A."/>
            <person name="Ireland A."/>
            <person name="Larimer J."/>
            <person name="McCowan C."/>
            <person name="Murphy C."/>
            <person name="Pearson M."/>
            <person name="Poon T.W."/>
            <person name="Priest M."/>
            <person name="Roberts A."/>
            <person name="Saif S."/>
            <person name="Shea T."/>
            <person name="Sisk P."/>
            <person name="Sykes S."/>
            <person name="Wortman J."/>
            <person name="Nusbaum C."/>
            <person name="Birren B."/>
        </authorList>
    </citation>
    <scope>NUCLEOTIDE SEQUENCE [LARGE SCALE GENOMIC DNA]</scope>
    <source>
        <strain evidence="3">FAR1</strain>
    </source>
</reference>
<dbReference type="AlphaFoldDB" id="A0A182Q3R8"/>
<keyword evidence="1" id="KW-0812">Transmembrane</keyword>
<sequence>MQPGSRAFLSLTFCWQIALMLCFPYDFGSFITFGTRNSTSLVQCYSTSIKSDLFSVLPITRTVTFTPRMRVRHIRVASKNQQKLSARIVEGGINREPSTPISIVLTSDYGGRLSAEVEAFCGTIAIARKKMSSQLRYARSLLLLVLVAVIGIVRVQAQPPNALSYPNVITFGSFGGSICYSNYITAKTLTTVTTRTFTFVPATALLYVICYNNLRLHPFNVQLVGGGLGSTTQTSIVLTSTTGKLVVSCDAYCT</sequence>
<feature type="transmembrane region" description="Helical" evidence="1">
    <location>
        <begin position="196"/>
        <end position="214"/>
    </location>
</feature>